<evidence type="ECO:0000256" key="2">
    <source>
        <dbReference type="SAM" id="MobiDB-lite"/>
    </source>
</evidence>
<dbReference type="InterPro" id="IPR001932">
    <property type="entry name" value="PPM-type_phosphatase-like_dom"/>
</dbReference>
<dbReference type="InterPro" id="IPR003594">
    <property type="entry name" value="HATPase_dom"/>
</dbReference>
<dbReference type="Pfam" id="PF07228">
    <property type="entry name" value="SpoIIE"/>
    <property type="match status" value="1"/>
</dbReference>
<dbReference type="Gene3D" id="3.30.565.10">
    <property type="entry name" value="Histidine kinase-like ATPase, C-terminal domain"/>
    <property type="match status" value="1"/>
</dbReference>
<dbReference type="SUPFAM" id="SSF81606">
    <property type="entry name" value="PP2C-like"/>
    <property type="match status" value="1"/>
</dbReference>
<comment type="caution">
    <text evidence="4">The sequence shown here is derived from an EMBL/GenBank/DDBJ whole genome shotgun (WGS) entry which is preliminary data.</text>
</comment>
<proteinExistence type="predicted"/>
<dbReference type="Gene3D" id="3.30.450.40">
    <property type="match status" value="1"/>
</dbReference>
<dbReference type="RefSeq" id="WP_158657498.1">
    <property type="nucleotide sequence ID" value="NZ_POQT01000004.1"/>
</dbReference>
<protein>
    <submittedName>
        <fullName evidence="4">Serine phosphatase RsbU (Regulator of sigma subunit)</fullName>
    </submittedName>
</protein>
<keyword evidence="5" id="KW-1185">Reference proteome</keyword>
<evidence type="ECO:0000313" key="5">
    <source>
        <dbReference type="Proteomes" id="UP000292507"/>
    </source>
</evidence>
<dbReference type="Pfam" id="PF13581">
    <property type="entry name" value="HATPase_c_2"/>
    <property type="match status" value="1"/>
</dbReference>
<dbReference type="GO" id="GO:0016791">
    <property type="term" value="F:phosphatase activity"/>
    <property type="evidence" value="ECO:0007669"/>
    <property type="project" value="TreeGrafter"/>
</dbReference>
<name>A0A4Q7Y1X6_9ACTN</name>
<dbReference type="Pfam" id="PF13185">
    <property type="entry name" value="GAF_2"/>
    <property type="match status" value="1"/>
</dbReference>
<feature type="region of interest" description="Disordered" evidence="2">
    <location>
        <begin position="471"/>
        <end position="490"/>
    </location>
</feature>
<sequence>MPRRGWVSPWRSGPPASPPDPLPTTTVAFDPDDPLVEHLAQVAEPIALDRIDLDSPGVRALKAAGMALLVPLVTSGELVGLLALGPRRSEREYSTNDRRLLQDLATHAAPAVRVAQLVREQEAEVLSRQRIEQELHVARLIQQQFLPKSLPEMPGWHVAAHYQPAREVGGDFYDFLQLPGGQVGIVIGDVTDKGVPAALVMATTHSILRAEAARLLAPGEVLRRANALLVEEMPANMFVTCLYAVLDPASGRLRYANAGHDLPYLRRAEGVVELRATGMPLGLLPDMDYEEKEVRLEPGQGVLFHSDGVVEAHDPERTMFGFPRLKELVAGATSETDLIDRVLTHLAAFTGPDWEQEDDITLVTLSRTATAAVIGMDGPTDAAGLPPQARVLAAFTVASEPGGERAVLPRLAAAVDPLGLPALRRDALATAVAEATMNAIEHGNGNRPELPVRLVVAATDDAVLVTVTDRAVHGPSPEGPEQPDLDAKLAGRQSPRGWGLYLMRNLVDEVRTRDQVGGHTVELVLHRDGVAS</sequence>
<dbReference type="CDD" id="cd16936">
    <property type="entry name" value="HATPase_RsbW-like"/>
    <property type="match status" value="1"/>
</dbReference>
<dbReference type="AlphaFoldDB" id="A0A4Q7Y1X6"/>
<evidence type="ECO:0000313" key="4">
    <source>
        <dbReference type="EMBL" id="RZU30797.1"/>
    </source>
</evidence>
<dbReference type="SUPFAM" id="SSF55874">
    <property type="entry name" value="ATPase domain of HSP90 chaperone/DNA topoisomerase II/histidine kinase"/>
    <property type="match status" value="1"/>
</dbReference>
<dbReference type="SMART" id="SM00331">
    <property type="entry name" value="PP2C_SIG"/>
    <property type="match status" value="1"/>
</dbReference>
<dbReference type="InterPro" id="IPR036457">
    <property type="entry name" value="PPM-type-like_dom_sf"/>
</dbReference>
<dbReference type="InterPro" id="IPR052016">
    <property type="entry name" value="Bact_Sigma-Reg"/>
</dbReference>
<dbReference type="PANTHER" id="PTHR43156">
    <property type="entry name" value="STAGE II SPORULATION PROTEIN E-RELATED"/>
    <property type="match status" value="1"/>
</dbReference>
<dbReference type="InterPro" id="IPR029016">
    <property type="entry name" value="GAF-like_dom_sf"/>
</dbReference>
<dbReference type="InterPro" id="IPR036890">
    <property type="entry name" value="HATPase_C_sf"/>
</dbReference>
<gene>
    <name evidence="4" type="ORF">BKA19_0425</name>
</gene>
<dbReference type="SUPFAM" id="SSF55781">
    <property type="entry name" value="GAF domain-like"/>
    <property type="match status" value="1"/>
</dbReference>
<accession>A0A4Q7Y1X6</accession>
<feature type="region of interest" description="Disordered" evidence="2">
    <location>
        <begin position="1"/>
        <end position="25"/>
    </location>
</feature>
<dbReference type="Proteomes" id="UP000292507">
    <property type="component" value="Unassembled WGS sequence"/>
</dbReference>
<evidence type="ECO:0000259" key="3">
    <source>
        <dbReference type="SMART" id="SM00331"/>
    </source>
</evidence>
<dbReference type="Gene3D" id="3.60.40.10">
    <property type="entry name" value="PPM-type phosphatase domain"/>
    <property type="match status" value="1"/>
</dbReference>
<dbReference type="InterPro" id="IPR003018">
    <property type="entry name" value="GAF"/>
</dbReference>
<dbReference type="EMBL" id="SHKV01000001">
    <property type="protein sequence ID" value="RZU30797.1"/>
    <property type="molecule type" value="Genomic_DNA"/>
</dbReference>
<keyword evidence="1" id="KW-0378">Hydrolase</keyword>
<organism evidence="4 5">
    <name type="scientific">Blastococcus saxobsidens</name>
    <dbReference type="NCBI Taxonomy" id="138336"/>
    <lineage>
        <taxon>Bacteria</taxon>
        <taxon>Bacillati</taxon>
        <taxon>Actinomycetota</taxon>
        <taxon>Actinomycetes</taxon>
        <taxon>Geodermatophilales</taxon>
        <taxon>Geodermatophilaceae</taxon>
        <taxon>Blastococcus</taxon>
    </lineage>
</organism>
<feature type="domain" description="PPM-type phosphatase" evidence="3">
    <location>
        <begin position="153"/>
        <end position="367"/>
    </location>
</feature>
<dbReference type="PANTHER" id="PTHR43156:SF2">
    <property type="entry name" value="STAGE II SPORULATION PROTEIN E"/>
    <property type="match status" value="1"/>
</dbReference>
<evidence type="ECO:0000256" key="1">
    <source>
        <dbReference type="ARBA" id="ARBA00022801"/>
    </source>
</evidence>
<reference evidence="4 5" key="1">
    <citation type="submission" date="2019-02" db="EMBL/GenBank/DDBJ databases">
        <title>Sequencing the genomes of 1000 actinobacteria strains.</title>
        <authorList>
            <person name="Klenk H.-P."/>
        </authorList>
    </citation>
    <scope>NUCLEOTIDE SEQUENCE [LARGE SCALE GENOMIC DNA]</scope>
    <source>
        <strain evidence="4 5">DSM 44509</strain>
    </source>
</reference>